<reference evidence="1" key="1">
    <citation type="submission" date="2018-02" db="EMBL/GenBank/DDBJ databases">
        <title>Rhizophora mucronata_Transcriptome.</title>
        <authorList>
            <person name="Meera S.P."/>
            <person name="Sreeshan A."/>
            <person name="Augustine A."/>
        </authorList>
    </citation>
    <scope>NUCLEOTIDE SEQUENCE</scope>
    <source>
        <tissue evidence="1">Leaf</tissue>
    </source>
</reference>
<evidence type="ECO:0000313" key="1">
    <source>
        <dbReference type="EMBL" id="MBX43672.1"/>
    </source>
</evidence>
<accession>A0A2P2NME8</accession>
<dbReference type="EMBL" id="GGEC01063188">
    <property type="protein sequence ID" value="MBX43672.1"/>
    <property type="molecule type" value="Transcribed_RNA"/>
</dbReference>
<sequence length="11" mass="1299">MFLLGKQDHPI</sequence>
<name>A0A2P2NME8_RHIMU</name>
<organism evidence="1">
    <name type="scientific">Rhizophora mucronata</name>
    <name type="common">Asiatic mangrove</name>
    <dbReference type="NCBI Taxonomy" id="61149"/>
    <lineage>
        <taxon>Eukaryota</taxon>
        <taxon>Viridiplantae</taxon>
        <taxon>Streptophyta</taxon>
        <taxon>Embryophyta</taxon>
        <taxon>Tracheophyta</taxon>
        <taxon>Spermatophyta</taxon>
        <taxon>Magnoliopsida</taxon>
        <taxon>eudicotyledons</taxon>
        <taxon>Gunneridae</taxon>
        <taxon>Pentapetalae</taxon>
        <taxon>rosids</taxon>
        <taxon>fabids</taxon>
        <taxon>Malpighiales</taxon>
        <taxon>Rhizophoraceae</taxon>
        <taxon>Rhizophora</taxon>
    </lineage>
</organism>
<protein>
    <submittedName>
        <fullName evidence="1">Uncharacterized protein</fullName>
    </submittedName>
</protein>
<proteinExistence type="predicted"/>